<dbReference type="GO" id="GO:0046872">
    <property type="term" value="F:metal ion binding"/>
    <property type="evidence" value="ECO:0007669"/>
    <property type="project" value="UniProtKB-KW"/>
</dbReference>
<evidence type="ECO:0000256" key="7">
    <source>
        <dbReference type="SAM" id="MobiDB-lite"/>
    </source>
</evidence>
<keyword evidence="4 6" id="KW-0862">Zinc</keyword>
<dbReference type="Pfam" id="PF01435">
    <property type="entry name" value="Peptidase_M48"/>
    <property type="match status" value="1"/>
</dbReference>
<evidence type="ECO:0000256" key="5">
    <source>
        <dbReference type="ARBA" id="ARBA00023049"/>
    </source>
</evidence>
<keyword evidence="3 6" id="KW-0378">Hydrolase</keyword>
<evidence type="ECO:0000256" key="2">
    <source>
        <dbReference type="ARBA" id="ARBA00022723"/>
    </source>
</evidence>
<evidence type="ECO:0000259" key="8">
    <source>
        <dbReference type="Pfam" id="PF01435"/>
    </source>
</evidence>
<proteinExistence type="inferred from homology"/>
<name>A0A956RQK0_UNCEI</name>
<sequence length="289" mass="30998">MAPGRPAPGHDTTREETQTENGGALLHSSGSLRSHRSWGWVLLAFTIAGCATVPVTGRKSFNLIPDNQANAMGADAYRQVLSESKVVTSGPEYRMMMDVGRRIAAVADQPDYQWEFSLIDDPNTVNAFCLPGGKVAVYTGIMPVAQNEDGLAVVMGHEIAHAVARHGSERMTDQLALQVAGAGLESLLGGASEGSRSLVLAAYGVGAQVGVLLPFGRSQESEADHIGLIYMARAGFDPHEAPRFWERMTAQGGGRPPEFLSTHPSPENRVKQLQDWMPEAEREARAAGH</sequence>
<feature type="region of interest" description="Disordered" evidence="7">
    <location>
        <begin position="1"/>
        <end position="30"/>
    </location>
</feature>
<dbReference type="InterPro" id="IPR001915">
    <property type="entry name" value="Peptidase_M48"/>
</dbReference>
<evidence type="ECO:0000256" key="1">
    <source>
        <dbReference type="ARBA" id="ARBA00022670"/>
    </source>
</evidence>
<comment type="similarity">
    <text evidence="6">Belongs to the peptidase M48 family.</text>
</comment>
<gene>
    <name evidence="9" type="ORF">KC729_08420</name>
</gene>
<evidence type="ECO:0000256" key="4">
    <source>
        <dbReference type="ARBA" id="ARBA00022833"/>
    </source>
</evidence>
<dbReference type="Proteomes" id="UP000697710">
    <property type="component" value="Unassembled WGS sequence"/>
</dbReference>
<evidence type="ECO:0000313" key="10">
    <source>
        <dbReference type="Proteomes" id="UP000697710"/>
    </source>
</evidence>
<dbReference type="Gene3D" id="3.30.2010.10">
    <property type="entry name" value="Metalloproteases ('zincins'), catalytic domain"/>
    <property type="match status" value="1"/>
</dbReference>
<dbReference type="CDD" id="cd07331">
    <property type="entry name" value="M48C_Oma1_like"/>
    <property type="match status" value="1"/>
</dbReference>
<dbReference type="GO" id="GO:0016020">
    <property type="term" value="C:membrane"/>
    <property type="evidence" value="ECO:0007669"/>
    <property type="project" value="TreeGrafter"/>
</dbReference>
<dbReference type="InterPro" id="IPR051156">
    <property type="entry name" value="Mito/Outer_Membr_Metalloprot"/>
</dbReference>
<accession>A0A956RQK0</accession>
<feature type="domain" description="Peptidase M48" evidence="8">
    <location>
        <begin position="98"/>
        <end position="276"/>
    </location>
</feature>
<dbReference type="PANTHER" id="PTHR22726">
    <property type="entry name" value="METALLOENDOPEPTIDASE OMA1"/>
    <property type="match status" value="1"/>
</dbReference>
<protein>
    <submittedName>
        <fullName evidence="9">M48 family metallopeptidase</fullName>
    </submittedName>
</protein>
<dbReference type="GO" id="GO:0006515">
    <property type="term" value="P:protein quality control for misfolded or incompletely synthesized proteins"/>
    <property type="evidence" value="ECO:0007669"/>
    <property type="project" value="TreeGrafter"/>
</dbReference>
<keyword evidence="2" id="KW-0479">Metal-binding</keyword>
<organism evidence="9 10">
    <name type="scientific">Eiseniibacteriota bacterium</name>
    <dbReference type="NCBI Taxonomy" id="2212470"/>
    <lineage>
        <taxon>Bacteria</taxon>
        <taxon>Candidatus Eiseniibacteriota</taxon>
    </lineage>
</organism>
<evidence type="ECO:0000256" key="6">
    <source>
        <dbReference type="RuleBase" id="RU003983"/>
    </source>
</evidence>
<dbReference type="AlphaFoldDB" id="A0A956RQK0"/>
<dbReference type="GO" id="GO:0004222">
    <property type="term" value="F:metalloendopeptidase activity"/>
    <property type="evidence" value="ECO:0007669"/>
    <property type="project" value="InterPro"/>
</dbReference>
<reference evidence="9" key="2">
    <citation type="journal article" date="2021" name="Microbiome">
        <title>Successional dynamics and alternative stable states in a saline activated sludge microbial community over 9 years.</title>
        <authorList>
            <person name="Wang Y."/>
            <person name="Ye J."/>
            <person name="Ju F."/>
            <person name="Liu L."/>
            <person name="Boyd J.A."/>
            <person name="Deng Y."/>
            <person name="Parks D.H."/>
            <person name="Jiang X."/>
            <person name="Yin X."/>
            <person name="Woodcroft B.J."/>
            <person name="Tyson G.W."/>
            <person name="Hugenholtz P."/>
            <person name="Polz M.F."/>
            <person name="Zhang T."/>
        </authorList>
    </citation>
    <scope>NUCLEOTIDE SEQUENCE</scope>
    <source>
        <strain evidence="9">HKST-UBA01</strain>
    </source>
</reference>
<keyword evidence="1 6" id="KW-0645">Protease</keyword>
<comment type="cofactor">
    <cofactor evidence="6">
        <name>Zn(2+)</name>
        <dbReference type="ChEBI" id="CHEBI:29105"/>
    </cofactor>
    <text evidence="6">Binds 1 zinc ion per subunit.</text>
</comment>
<evidence type="ECO:0000313" key="9">
    <source>
        <dbReference type="EMBL" id="MCA9727694.1"/>
    </source>
</evidence>
<comment type="caution">
    <text evidence="9">The sequence shown here is derived from an EMBL/GenBank/DDBJ whole genome shotgun (WGS) entry which is preliminary data.</text>
</comment>
<dbReference type="EMBL" id="JAGQHR010000215">
    <property type="protein sequence ID" value="MCA9727694.1"/>
    <property type="molecule type" value="Genomic_DNA"/>
</dbReference>
<reference evidence="9" key="1">
    <citation type="submission" date="2020-04" db="EMBL/GenBank/DDBJ databases">
        <authorList>
            <person name="Zhang T."/>
        </authorList>
    </citation>
    <scope>NUCLEOTIDE SEQUENCE</scope>
    <source>
        <strain evidence="9">HKST-UBA01</strain>
    </source>
</reference>
<keyword evidence="5 6" id="KW-0482">Metalloprotease</keyword>
<dbReference type="PANTHER" id="PTHR22726:SF18">
    <property type="entry name" value="PEPTIDASE M48 DOMAIN-CONTAINING PROTEIN"/>
    <property type="match status" value="1"/>
</dbReference>
<evidence type="ECO:0000256" key="3">
    <source>
        <dbReference type="ARBA" id="ARBA00022801"/>
    </source>
</evidence>